<dbReference type="PANTHER" id="PTHR13812:SF19">
    <property type="entry name" value="KETIMINE REDUCTASE MU-CRYSTALLIN"/>
    <property type="match status" value="1"/>
</dbReference>
<dbReference type="InterPro" id="IPR023866">
    <property type="entry name" value="SbnB"/>
</dbReference>
<dbReference type="NCBIfam" id="TIGR03944">
    <property type="entry name" value="dehyd_SbnB_fam"/>
    <property type="match status" value="1"/>
</dbReference>
<dbReference type="AlphaFoldDB" id="A0A4U3MDE7"/>
<dbReference type="Proteomes" id="UP000308705">
    <property type="component" value="Unassembled WGS sequence"/>
</dbReference>
<dbReference type="InterPro" id="IPR036291">
    <property type="entry name" value="NAD(P)-bd_dom_sf"/>
</dbReference>
<dbReference type="EMBL" id="SZQA01000017">
    <property type="protein sequence ID" value="TKK87205.1"/>
    <property type="molecule type" value="Genomic_DNA"/>
</dbReference>
<accession>A0A4U3MDE7</accession>
<dbReference type="PANTHER" id="PTHR13812">
    <property type="entry name" value="KETIMINE REDUCTASE MU-CRYSTALLIN"/>
    <property type="match status" value="1"/>
</dbReference>
<dbReference type="Pfam" id="PF02423">
    <property type="entry name" value="OCD_Mu_crystall"/>
    <property type="match status" value="1"/>
</dbReference>
<dbReference type="InterPro" id="IPR023401">
    <property type="entry name" value="ODC_N"/>
</dbReference>
<evidence type="ECO:0000313" key="2">
    <source>
        <dbReference type="Proteomes" id="UP000308705"/>
    </source>
</evidence>
<protein>
    <submittedName>
        <fullName evidence="1">2,3-diaminopropionate biosynthesis protein SbnB</fullName>
    </submittedName>
</protein>
<dbReference type="GO" id="GO:0019290">
    <property type="term" value="P:siderophore biosynthetic process"/>
    <property type="evidence" value="ECO:0007669"/>
    <property type="project" value="InterPro"/>
</dbReference>
<reference evidence="1 2" key="1">
    <citation type="submission" date="2019-04" db="EMBL/GenBank/DDBJ databases">
        <title>Herbidospora sp. NEAU-GS14.nov., a novel actinomycete isolated from soil.</title>
        <authorList>
            <person name="Han L."/>
        </authorList>
    </citation>
    <scope>NUCLEOTIDE SEQUENCE [LARGE SCALE GENOMIC DNA]</scope>
    <source>
        <strain evidence="1 2">NEAU-GS14</strain>
    </source>
</reference>
<dbReference type="Gene3D" id="3.30.1780.10">
    <property type="entry name" value="ornithine cyclodeaminase, domain 1"/>
    <property type="match status" value="1"/>
</dbReference>
<dbReference type="InterPro" id="IPR003462">
    <property type="entry name" value="ODC_Mu_crystall"/>
</dbReference>
<dbReference type="OrthoDB" id="3396397at2"/>
<sequence length="327" mass="33770">MLILGKGDVLAVLDGAEDRVVQTVSDAYAAHAREQTSVPHAVFLRFPGSPRDRIIALPAYVGGERPVAAVKWIASFPGNIDRGIERASAAIIVNSVDDGRPVALVEGSVISARRTAASAALAARLLTTGAPDGVRAGVSLIGCGVINFEILRFLRALLPVESVTVHDTDPGRADRFVSRLTGLKTTIAAGADEALAANRIVSVATTAATPHLSTGPCRPGTVVLHVSLRDLDVPSILGARNVVDDTGHVCRAATSLDLAQQATGGREFVHHEIGDLIIGRAATAHDPDGVTVFSPFGLGALDAALAAHVLDVAEARGLGVRAPGFLD</sequence>
<dbReference type="GO" id="GO:0005737">
    <property type="term" value="C:cytoplasm"/>
    <property type="evidence" value="ECO:0007669"/>
    <property type="project" value="TreeGrafter"/>
</dbReference>
<proteinExistence type="predicted"/>
<dbReference type="PIRSF" id="PIRSF001439">
    <property type="entry name" value="CryM"/>
    <property type="match status" value="1"/>
</dbReference>
<comment type="caution">
    <text evidence="1">The sequence shown here is derived from an EMBL/GenBank/DDBJ whole genome shotgun (WGS) entry which is preliminary data.</text>
</comment>
<keyword evidence="2" id="KW-1185">Reference proteome</keyword>
<evidence type="ECO:0000313" key="1">
    <source>
        <dbReference type="EMBL" id="TKK87205.1"/>
    </source>
</evidence>
<name>A0A4U3MDE7_9ACTN</name>
<gene>
    <name evidence="1" type="primary">sbnB</name>
    <name evidence="1" type="ORF">FDA94_19015</name>
</gene>
<dbReference type="SUPFAM" id="SSF51735">
    <property type="entry name" value="NAD(P)-binding Rossmann-fold domains"/>
    <property type="match status" value="1"/>
</dbReference>
<dbReference type="GO" id="GO:0016639">
    <property type="term" value="F:oxidoreductase activity, acting on the CH-NH2 group of donors, NAD or NADP as acceptor"/>
    <property type="evidence" value="ECO:0007669"/>
    <property type="project" value="InterPro"/>
</dbReference>
<organism evidence="1 2">
    <name type="scientific">Herbidospora galbida</name>
    <dbReference type="NCBI Taxonomy" id="2575442"/>
    <lineage>
        <taxon>Bacteria</taxon>
        <taxon>Bacillati</taxon>
        <taxon>Actinomycetota</taxon>
        <taxon>Actinomycetes</taxon>
        <taxon>Streptosporangiales</taxon>
        <taxon>Streptosporangiaceae</taxon>
        <taxon>Herbidospora</taxon>
    </lineage>
</organism>
<dbReference type="Gene3D" id="3.40.50.720">
    <property type="entry name" value="NAD(P)-binding Rossmann-like Domain"/>
    <property type="match status" value="1"/>
</dbReference>
<dbReference type="RefSeq" id="WP_137248402.1">
    <property type="nucleotide sequence ID" value="NZ_SZQA01000017.1"/>
</dbReference>